<keyword evidence="2 4" id="KW-0238">DNA-binding</keyword>
<dbReference type="SUPFAM" id="SSF46689">
    <property type="entry name" value="Homeodomain-like"/>
    <property type="match status" value="1"/>
</dbReference>
<dbReference type="InterPro" id="IPR050109">
    <property type="entry name" value="HTH-type_TetR-like_transc_reg"/>
</dbReference>
<evidence type="ECO:0000256" key="4">
    <source>
        <dbReference type="PROSITE-ProRule" id="PRU00335"/>
    </source>
</evidence>
<keyword evidence="3" id="KW-0804">Transcription</keyword>
<dbReference type="InterPro" id="IPR009057">
    <property type="entry name" value="Homeodomain-like_sf"/>
</dbReference>
<protein>
    <submittedName>
        <fullName evidence="6">TetR/AcrR family transcriptional regulator</fullName>
    </submittedName>
</protein>
<evidence type="ECO:0000256" key="1">
    <source>
        <dbReference type="ARBA" id="ARBA00023015"/>
    </source>
</evidence>
<evidence type="ECO:0000259" key="5">
    <source>
        <dbReference type="PROSITE" id="PS50977"/>
    </source>
</evidence>
<dbReference type="Gene3D" id="1.10.357.10">
    <property type="entry name" value="Tetracycline Repressor, domain 2"/>
    <property type="match status" value="1"/>
</dbReference>
<feature type="DNA-binding region" description="H-T-H motif" evidence="4">
    <location>
        <begin position="52"/>
        <end position="71"/>
    </location>
</feature>
<dbReference type="PANTHER" id="PTHR30055">
    <property type="entry name" value="HTH-TYPE TRANSCRIPTIONAL REGULATOR RUTR"/>
    <property type="match status" value="1"/>
</dbReference>
<dbReference type="InterPro" id="IPR001647">
    <property type="entry name" value="HTH_TetR"/>
</dbReference>
<name>A0ABU2X2Y0_9ACTN</name>
<evidence type="ECO:0000313" key="6">
    <source>
        <dbReference type="EMBL" id="MDT0532561.1"/>
    </source>
</evidence>
<dbReference type="SUPFAM" id="SSF48498">
    <property type="entry name" value="Tetracyclin repressor-like, C-terminal domain"/>
    <property type="match status" value="1"/>
</dbReference>
<accession>A0ABU2X2Y0</accession>
<sequence length="252" mass="27617">MSDADVELPESIELAWGLRERPGKGPRRSLTMRQVVAAGIRVAEANGLAAVSMSRVAGELGVATMSLYRYVSAKSDLLDLMADAAYGDPPAPRGPDEGWRPALARWALANMTAIHRHPWIRQIPISGPPLGPNQVRWMEQGLAALRGTGLRGIERLSTIMLVSGYARNWATLTADLDEAAAREQIDPDDAGMRYWHQLALLTRHGAYPAIRELLAEDAEGQQDEVFDTEWQFGLDRILDGVEVLIQGRTATA</sequence>
<dbReference type="Proteomes" id="UP001180973">
    <property type="component" value="Unassembled WGS sequence"/>
</dbReference>
<dbReference type="Gene3D" id="1.10.10.60">
    <property type="entry name" value="Homeodomain-like"/>
    <property type="match status" value="1"/>
</dbReference>
<evidence type="ECO:0000256" key="2">
    <source>
        <dbReference type="ARBA" id="ARBA00023125"/>
    </source>
</evidence>
<dbReference type="PROSITE" id="PS50977">
    <property type="entry name" value="HTH_TETR_2"/>
    <property type="match status" value="1"/>
</dbReference>
<keyword evidence="7" id="KW-1185">Reference proteome</keyword>
<dbReference type="Pfam" id="PF02909">
    <property type="entry name" value="TetR_C_1"/>
    <property type="match status" value="1"/>
</dbReference>
<dbReference type="Pfam" id="PF00440">
    <property type="entry name" value="TetR_N"/>
    <property type="match status" value="1"/>
</dbReference>
<organism evidence="6 7">
    <name type="scientific">Micromonospora reichwaldensis</name>
    <dbReference type="NCBI Taxonomy" id="3075516"/>
    <lineage>
        <taxon>Bacteria</taxon>
        <taxon>Bacillati</taxon>
        <taxon>Actinomycetota</taxon>
        <taxon>Actinomycetes</taxon>
        <taxon>Micromonosporales</taxon>
        <taxon>Micromonosporaceae</taxon>
        <taxon>Micromonospora</taxon>
    </lineage>
</organism>
<gene>
    <name evidence="6" type="ORF">RM555_26525</name>
</gene>
<evidence type="ECO:0000256" key="3">
    <source>
        <dbReference type="ARBA" id="ARBA00023163"/>
    </source>
</evidence>
<dbReference type="InterPro" id="IPR004111">
    <property type="entry name" value="Repressor_TetR_C"/>
</dbReference>
<dbReference type="InterPro" id="IPR036271">
    <property type="entry name" value="Tet_transcr_reg_TetR-rel_C_sf"/>
</dbReference>
<proteinExistence type="predicted"/>
<evidence type="ECO:0000313" key="7">
    <source>
        <dbReference type="Proteomes" id="UP001180973"/>
    </source>
</evidence>
<reference evidence="6" key="1">
    <citation type="submission" date="2023-09" db="EMBL/GenBank/DDBJ databases">
        <title>30 novel species of actinomycetes from the DSMZ collection.</title>
        <authorList>
            <person name="Nouioui I."/>
        </authorList>
    </citation>
    <scope>NUCLEOTIDE SEQUENCE</scope>
    <source>
        <strain evidence="6">DSM 115977</strain>
    </source>
</reference>
<comment type="caution">
    <text evidence="6">The sequence shown here is derived from an EMBL/GenBank/DDBJ whole genome shotgun (WGS) entry which is preliminary data.</text>
</comment>
<dbReference type="EMBL" id="JAVRFL010000041">
    <property type="protein sequence ID" value="MDT0532561.1"/>
    <property type="molecule type" value="Genomic_DNA"/>
</dbReference>
<keyword evidence="1" id="KW-0805">Transcription regulation</keyword>
<dbReference type="RefSeq" id="WP_311414295.1">
    <property type="nucleotide sequence ID" value="NZ_JAVRFL010000041.1"/>
</dbReference>
<dbReference type="PANTHER" id="PTHR30055:SF151">
    <property type="entry name" value="TRANSCRIPTIONAL REGULATORY PROTEIN"/>
    <property type="match status" value="1"/>
</dbReference>
<feature type="domain" description="HTH tetR-type" evidence="5">
    <location>
        <begin position="29"/>
        <end position="89"/>
    </location>
</feature>